<sequence>MSGVGLIEIVSDSIAIVDASLKIYEAIEDASGPPRCFHHEAARLPVVQESRAVSTEEYEENKEQLPSAVCKTSAATCIHPANNMQVVRPSCLTGCTIAPIFAHLHQYRRPSVADTWKMHLWARLCLRCYIIAPLITIGLQGLITDLNGPLKIERNGYHSPSPKLIIQTNDTYVTKPFDRRGFEIAIICALPLEYDAVSLVFDEFWDEEGDIYRRAAGDENTYTTGRIGKFNVVLVLLSSVGKISVASAAASVRWSYPCLRLALLVGICGGVPRAQNGEEILLGDVIISNTIVQYDLFVHKRMLKDDMSPPNNDIRNLLTSFSTRRHRTQLQKRTAIFLRQLQLKAAEVDQDGIYHYPGSTHDQLFVPTHRHKHHNPPQCICHHCNTKADAVCESVLNTPCSALGCVEGRNRGQLIVRKRLESKRRLEESNDEKAQEPALYVGAIASGDTVMQSGEHRDQIAMRQDVIAFEMEGAGVWGVIPCIVVKGVSDYADSHKNNMWQNFAAATAAAALKAILERYIQPDKSV</sequence>
<keyword evidence="3" id="KW-1185">Reference proteome</keyword>
<dbReference type="Gene3D" id="3.40.50.1580">
    <property type="entry name" value="Nucleoside phosphorylase domain"/>
    <property type="match status" value="1"/>
</dbReference>
<protein>
    <recommendedName>
        <fullName evidence="1">Nucleoside phosphorylase domain-containing protein</fullName>
    </recommendedName>
</protein>
<accession>A0A2T4ACB2</accession>
<evidence type="ECO:0000313" key="3">
    <source>
        <dbReference type="Proteomes" id="UP000241690"/>
    </source>
</evidence>
<dbReference type="SUPFAM" id="SSF53167">
    <property type="entry name" value="Purine and uridine phosphorylases"/>
    <property type="match status" value="1"/>
</dbReference>
<dbReference type="GO" id="GO:0009116">
    <property type="term" value="P:nucleoside metabolic process"/>
    <property type="evidence" value="ECO:0007669"/>
    <property type="project" value="InterPro"/>
</dbReference>
<dbReference type="EMBL" id="KZ679680">
    <property type="protein sequence ID" value="PTB54727.1"/>
    <property type="molecule type" value="Genomic_DNA"/>
</dbReference>
<dbReference type="Proteomes" id="UP000241690">
    <property type="component" value="Unassembled WGS sequence"/>
</dbReference>
<dbReference type="GeneID" id="36629973"/>
<organism evidence="2 3">
    <name type="scientific">Trichoderma harzianum CBS 226.95</name>
    <dbReference type="NCBI Taxonomy" id="983964"/>
    <lineage>
        <taxon>Eukaryota</taxon>
        <taxon>Fungi</taxon>
        <taxon>Dikarya</taxon>
        <taxon>Ascomycota</taxon>
        <taxon>Pezizomycotina</taxon>
        <taxon>Sordariomycetes</taxon>
        <taxon>Hypocreomycetidae</taxon>
        <taxon>Hypocreales</taxon>
        <taxon>Hypocreaceae</taxon>
        <taxon>Trichoderma</taxon>
    </lineage>
</organism>
<dbReference type="Pfam" id="PF01048">
    <property type="entry name" value="PNP_UDP_1"/>
    <property type="match status" value="1"/>
</dbReference>
<dbReference type="RefSeq" id="XP_024774404.1">
    <property type="nucleotide sequence ID" value="XM_024921392.1"/>
</dbReference>
<reference evidence="2 3" key="1">
    <citation type="submission" date="2016-07" db="EMBL/GenBank/DDBJ databases">
        <title>Multiple horizontal gene transfer events from other fungi enriched the ability of initially mycotrophic Trichoderma (Ascomycota) to feed on dead plant biomass.</title>
        <authorList>
            <consortium name="DOE Joint Genome Institute"/>
            <person name="Aerts A."/>
            <person name="Atanasova L."/>
            <person name="Chenthamara K."/>
            <person name="Zhang J."/>
            <person name="Grujic M."/>
            <person name="Henrissat B."/>
            <person name="Kuo A."/>
            <person name="Salamov A."/>
            <person name="Lipzen A."/>
            <person name="Labutti K."/>
            <person name="Barry K."/>
            <person name="Miao Y."/>
            <person name="Rahimi M.J."/>
            <person name="Shen Q."/>
            <person name="Grigoriev I.V."/>
            <person name="Kubicek C.P."/>
            <person name="Druzhinina I.S."/>
        </authorList>
    </citation>
    <scope>NUCLEOTIDE SEQUENCE [LARGE SCALE GENOMIC DNA]</scope>
    <source>
        <strain evidence="2 3">CBS 226.95</strain>
    </source>
</reference>
<evidence type="ECO:0000259" key="1">
    <source>
        <dbReference type="Pfam" id="PF01048"/>
    </source>
</evidence>
<feature type="domain" description="Nucleoside phosphorylase" evidence="1">
    <location>
        <begin position="183"/>
        <end position="320"/>
    </location>
</feature>
<dbReference type="GO" id="GO:0003824">
    <property type="term" value="F:catalytic activity"/>
    <property type="evidence" value="ECO:0007669"/>
    <property type="project" value="InterPro"/>
</dbReference>
<dbReference type="InterPro" id="IPR053137">
    <property type="entry name" value="NLR-like"/>
</dbReference>
<dbReference type="InterPro" id="IPR000845">
    <property type="entry name" value="Nucleoside_phosphorylase_d"/>
</dbReference>
<dbReference type="PANTHER" id="PTHR46082:SF6">
    <property type="entry name" value="AAA+ ATPASE DOMAIN-CONTAINING PROTEIN-RELATED"/>
    <property type="match status" value="1"/>
</dbReference>
<name>A0A2T4ACB2_TRIHA</name>
<evidence type="ECO:0000313" key="2">
    <source>
        <dbReference type="EMBL" id="PTB54727.1"/>
    </source>
</evidence>
<dbReference type="PANTHER" id="PTHR46082">
    <property type="entry name" value="ATP/GTP-BINDING PROTEIN-RELATED"/>
    <property type="match status" value="1"/>
</dbReference>
<proteinExistence type="predicted"/>
<dbReference type="STRING" id="983964.A0A2T4ACB2"/>
<gene>
    <name evidence="2" type="ORF">M431DRAFT_553709</name>
</gene>
<dbReference type="AlphaFoldDB" id="A0A2T4ACB2"/>
<dbReference type="InterPro" id="IPR035994">
    <property type="entry name" value="Nucleoside_phosphorylase_sf"/>
</dbReference>